<dbReference type="EMBL" id="CP017641">
    <property type="protein sequence ID" value="APZ93683.1"/>
    <property type="molecule type" value="Genomic_DNA"/>
</dbReference>
<dbReference type="Pfam" id="PF13181">
    <property type="entry name" value="TPR_8"/>
    <property type="match status" value="1"/>
</dbReference>
<accession>A0A1P8WI23</accession>
<dbReference type="Gene3D" id="1.25.40.10">
    <property type="entry name" value="Tetratricopeptide repeat domain"/>
    <property type="match status" value="3"/>
</dbReference>
<keyword evidence="2" id="KW-0812">Transmembrane</keyword>
<reference evidence="3 4" key="1">
    <citation type="journal article" date="2016" name="Front. Microbiol.">
        <title>Fuerstia marisgermanicae gen. nov., sp. nov., an Unusual Member of the Phylum Planctomycetes from the German Wadden Sea.</title>
        <authorList>
            <person name="Kohn T."/>
            <person name="Heuer A."/>
            <person name="Jogler M."/>
            <person name="Vollmers J."/>
            <person name="Boedeker C."/>
            <person name="Bunk B."/>
            <person name="Rast P."/>
            <person name="Borchert D."/>
            <person name="Glockner I."/>
            <person name="Freese H.M."/>
            <person name="Klenk H.P."/>
            <person name="Overmann J."/>
            <person name="Kaster A.K."/>
            <person name="Rohde M."/>
            <person name="Wiegand S."/>
            <person name="Jogler C."/>
        </authorList>
    </citation>
    <scope>NUCLEOTIDE SEQUENCE [LARGE SCALE GENOMIC DNA]</scope>
    <source>
        <strain evidence="3 4">NH11</strain>
    </source>
</reference>
<dbReference type="InterPro" id="IPR011990">
    <property type="entry name" value="TPR-like_helical_dom_sf"/>
</dbReference>
<name>A0A1P8WI23_9PLAN</name>
<evidence type="ECO:0000313" key="4">
    <source>
        <dbReference type="Proteomes" id="UP000187735"/>
    </source>
</evidence>
<dbReference type="Proteomes" id="UP000187735">
    <property type="component" value="Chromosome"/>
</dbReference>
<dbReference type="KEGG" id="fmr:Fuma_03301"/>
<dbReference type="SMART" id="SM00028">
    <property type="entry name" value="TPR"/>
    <property type="match status" value="4"/>
</dbReference>
<proteinExistence type="predicted"/>
<keyword evidence="2" id="KW-1133">Transmembrane helix</keyword>
<dbReference type="STRING" id="1891926.Fuma_03301"/>
<dbReference type="AlphaFoldDB" id="A0A1P8WI23"/>
<evidence type="ECO:0000313" key="3">
    <source>
        <dbReference type="EMBL" id="APZ93683.1"/>
    </source>
</evidence>
<sequence>MTVTTLRSRVRRLPTVADANTNTGKYKTLRVVSLAVTGLLMAATGMYVGGLLSDSPAPDSQENTVEVNGNPQMGAAAFSQSPFEETVTDEAATDADAGNSPAGNSDGQSAALALADQSAADEVMNAFGNASSETNADGLPSTDPTDPITNQIALADEQLRAGSYVQAQRAYTFARQHVDGLAQAAVQYRLALCSEAAGNFREASTQYQQISRSFSATTWAAVARLGEARCLAALGRVDSLAAGILRHALLDQTVFSPRIRGELLHVSGRAFCQSFMPQGIEHLLDDDGMVMPQWVTDPNRQLELLPEFLREEPLPKRPVTFTILQQTDQFPDTIYVRAHTPISDLKSLITAVTKRSGFDCHLSEAAIVTIAGRTQQAYVDDISLSLLLDGLCAPFGLIWWHEANGIHVMAATELDQAAVVSYRRAAGKRLLSSALVVAPDSSQAGFSRVSLGILQYQNGSPVDAAYTFQLQMELMPRSSVDGEAAHNLAKCYLATAQLDRAKEAFLKVVDSSTHNFDAQIGAYLYVGRLQVEQGRFQPAVSSLVRALAICRGTEFEPHAALLLSSAYLMAESPQGASSVLMERREAFNDEQQHNAAAFLSSKSRFDAAVLPGKKERAARALVTALSQLKPDRQFGAHWYYLHALACEELGLTDQAIEGFTETIKRLPAAPLRDRAMVKLANQYRFDNRLDEAAGLLAGINADRSGSLGQHITIQAAQVALDKGDGPAAVQHCRYVVGVTEDEQLQKVALRLMGRAYELQQNHKAAVYCFAGMLPAADAISLEEKAKNAAAAAKSESADGEPGALPSGAIDMTDYERRTP</sequence>
<keyword evidence="4" id="KW-1185">Reference proteome</keyword>
<feature type="region of interest" description="Disordered" evidence="1">
    <location>
        <begin position="787"/>
        <end position="819"/>
    </location>
</feature>
<organism evidence="3 4">
    <name type="scientific">Fuerstiella marisgermanici</name>
    <dbReference type="NCBI Taxonomy" id="1891926"/>
    <lineage>
        <taxon>Bacteria</taxon>
        <taxon>Pseudomonadati</taxon>
        <taxon>Planctomycetota</taxon>
        <taxon>Planctomycetia</taxon>
        <taxon>Planctomycetales</taxon>
        <taxon>Planctomycetaceae</taxon>
        <taxon>Fuerstiella</taxon>
    </lineage>
</organism>
<keyword evidence="2" id="KW-0472">Membrane</keyword>
<evidence type="ECO:0000256" key="2">
    <source>
        <dbReference type="SAM" id="Phobius"/>
    </source>
</evidence>
<gene>
    <name evidence="3" type="ORF">Fuma_03301</name>
</gene>
<feature type="compositionally biased region" description="Polar residues" evidence="1">
    <location>
        <begin position="58"/>
        <end position="71"/>
    </location>
</feature>
<dbReference type="InterPro" id="IPR019734">
    <property type="entry name" value="TPR_rpt"/>
</dbReference>
<feature type="transmembrane region" description="Helical" evidence="2">
    <location>
        <begin position="31"/>
        <end position="52"/>
    </location>
</feature>
<feature type="region of interest" description="Disordered" evidence="1">
    <location>
        <begin position="54"/>
        <end position="113"/>
    </location>
</feature>
<evidence type="ECO:0000256" key="1">
    <source>
        <dbReference type="SAM" id="MobiDB-lite"/>
    </source>
</evidence>
<protein>
    <submittedName>
        <fullName evidence="3">Tol-pal system protein</fullName>
    </submittedName>
</protein>
<dbReference type="SUPFAM" id="SSF48452">
    <property type="entry name" value="TPR-like"/>
    <property type="match status" value="1"/>
</dbReference>